<gene>
    <name evidence="1" type="ORF">A8990_114110</name>
</gene>
<sequence length="179" mass="20655">MNCPCGSNEEYSSCCEVPTEGSTPEDIKQLVRRSIVRGFKNAGDVRGELCLYASLIAKELLALHNIRSYVVAGSARWNYPIFYEWRPDGREFHAWLITQYGEYVDLTIDDIQNRRDFEETNVFRETGYSIDPPLWCWSKRLVDRKYDAVDLGATSLEIDENGYSILRTAVHNVYNNLPK</sequence>
<proteinExistence type="predicted"/>
<reference evidence="1 2" key="1">
    <citation type="submission" date="2018-08" db="EMBL/GenBank/DDBJ databases">
        <title>Genomic Encyclopedia of Type Strains, Phase III (KMG-III): the genomes of soil and plant-associated and newly described type strains.</title>
        <authorList>
            <person name="Whitman W."/>
        </authorList>
    </citation>
    <scope>NUCLEOTIDE SEQUENCE [LARGE SCALE GENOMIC DNA]</scope>
    <source>
        <strain evidence="1 2">CGMCC 1.10966</strain>
    </source>
</reference>
<protein>
    <recommendedName>
        <fullName evidence="3">SEC-C motif-containing protein</fullName>
    </recommendedName>
</protein>
<name>A0A3D9S6Y7_9BACL</name>
<keyword evidence="2" id="KW-1185">Reference proteome</keyword>
<accession>A0A3D9S6Y7</accession>
<evidence type="ECO:0008006" key="3">
    <source>
        <dbReference type="Google" id="ProtNLM"/>
    </source>
</evidence>
<comment type="caution">
    <text evidence="1">The sequence shown here is derived from an EMBL/GenBank/DDBJ whole genome shotgun (WGS) entry which is preliminary data.</text>
</comment>
<dbReference type="RefSeq" id="WP_147306810.1">
    <property type="nucleotide sequence ID" value="NZ_QTTN01000014.1"/>
</dbReference>
<evidence type="ECO:0000313" key="2">
    <source>
        <dbReference type="Proteomes" id="UP000256304"/>
    </source>
</evidence>
<organism evidence="1 2">
    <name type="scientific">Paenibacillus taihuensis</name>
    <dbReference type="NCBI Taxonomy" id="1156355"/>
    <lineage>
        <taxon>Bacteria</taxon>
        <taxon>Bacillati</taxon>
        <taxon>Bacillota</taxon>
        <taxon>Bacilli</taxon>
        <taxon>Bacillales</taxon>
        <taxon>Paenibacillaceae</taxon>
        <taxon>Paenibacillus</taxon>
    </lineage>
</organism>
<evidence type="ECO:0000313" key="1">
    <source>
        <dbReference type="EMBL" id="REE84575.1"/>
    </source>
</evidence>
<dbReference type="Proteomes" id="UP000256304">
    <property type="component" value="Unassembled WGS sequence"/>
</dbReference>
<dbReference type="EMBL" id="QTTN01000014">
    <property type="protein sequence ID" value="REE84575.1"/>
    <property type="molecule type" value="Genomic_DNA"/>
</dbReference>
<dbReference type="AlphaFoldDB" id="A0A3D9S6Y7"/>
<dbReference type="OrthoDB" id="21421at2"/>